<sequence length="249" mass="28697">MEKMKCTLSYDGTNYSGFQIQENGRTIQGEIEKALKKIHKGKSIRIQASGRTDAGVHARAQVIHFETDLYLSEESWQRALNTLLPADIYIHQVVEVPEFFHARFDAIAKEYHYFVFNRKERDVFRKNYFYHFPHALDIEAMQAACQYFIGEHDFTACCSTRSTIKGSKVRTLTKLSCEKQGDEIKFVVRGNGFLQHMVRIIVGTLMEVGQGLRNPEEIPVLLEKKDRRLLGKTVPAQGLYLLEVEYPSE</sequence>
<dbReference type="InterPro" id="IPR020103">
    <property type="entry name" value="PsdUridine_synth_cat_dom_sf"/>
</dbReference>
<evidence type="ECO:0000256" key="5">
    <source>
        <dbReference type="PIRSR" id="PIRSR001430-1"/>
    </source>
</evidence>
<dbReference type="CDD" id="cd02570">
    <property type="entry name" value="PseudoU_synth_EcTruA"/>
    <property type="match status" value="1"/>
</dbReference>
<dbReference type="InterPro" id="IPR020095">
    <property type="entry name" value="PsdUridine_synth_TruA_C"/>
</dbReference>
<dbReference type="PANTHER" id="PTHR11142:SF0">
    <property type="entry name" value="TRNA PSEUDOURIDINE SYNTHASE-LIKE 1"/>
    <property type="match status" value="1"/>
</dbReference>
<dbReference type="RefSeq" id="WP_368653637.1">
    <property type="nucleotide sequence ID" value="NZ_CP162599.1"/>
</dbReference>
<comment type="catalytic activity">
    <reaction evidence="4 7">
        <text>uridine(38/39/40) in tRNA = pseudouridine(38/39/40) in tRNA</text>
        <dbReference type="Rhea" id="RHEA:22376"/>
        <dbReference type="Rhea" id="RHEA-COMP:10085"/>
        <dbReference type="Rhea" id="RHEA-COMP:10087"/>
        <dbReference type="ChEBI" id="CHEBI:65314"/>
        <dbReference type="ChEBI" id="CHEBI:65315"/>
        <dbReference type="EC" id="5.4.99.12"/>
    </reaction>
</comment>
<dbReference type="EMBL" id="CP162599">
    <property type="protein sequence ID" value="XDK32950.1"/>
    <property type="molecule type" value="Genomic_DNA"/>
</dbReference>
<dbReference type="InterPro" id="IPR020097">
    <property type="entry name" value="PsdUridine_synth_TruA_a/b_dom"/>
</dbReference>
<dbReference type="GO" id="GO:0160147">
    <property type="term" value="F:tRNA pseudouridine(38-40) synthase activity"/>
    <property type="evidence" value="ECO:0007669"/>
    <property type="project" value="UniProtKB-EC"/>
</dbReference>
<dbReference type="HAMAP" id="MF_00171">
    <property type="entry name" value="TruA"/>
    <property type="match status" value="1"/>
</dbReference>
<organism evidence="9">
    <name type="scientific">Ornithinibacillus sp. 4-3</name>
    <dbReference type="NCBI Taxonomy" id="3231488"/>
    <lineage>
        <taxon>Bacteria</taxon>
        <taxon>Bacillati</taxon>
        <taxon>Bacillota</taxon>
        <taxon>Bacilli</taxon>
        <taxon>Bacillales</taxon>
        <taxon>Bacillaceae</taxon>
        <taxon>Ornithinibacillus</taxon>
    </lineage>
</organism>
<evidence type="ECO:0000256" key="6">
    <source>
        <dbReference type="PIRSR" id="PIRSR001430-2"/>
    </source>
</evidence>
<name>A0AB39HR37_9BACI</name>
<comment type="function">
    <text evidence="4">Formation of pseudouridine at positions 38, 39 and 40 in the anticodon stem and loop of transfer RNAs.</text>
</comment>
<evidence type="ECO:0000256" key="2">
    <source>
        <dbReference type="ARBA" id="ARBA00022694"/>
    </source>
</evidence>
<dbReference type="FunFam" id="3.30.70.580:FF:000001">
    <property type="entry name" value="tRNA pseudouridine synthase A"/>
    <property type="match status" value="1"/>
</dbReference>
<evidence type="ECO:0000256" key="1">
    <source>
        <dbReference type="ARBA" id="ARBA00009375"/>
    </source>
</evidence>
<comment type="similarity">
    <text evidence="1 4 7">Belongs to the tRNA pseudouridine synthase TruA family.</text>
</comment>
<evidence type="ECO:0000256" key="4">
    <source>
        <dbReference type="HAMAP-Rule" id="MF_00171"/>
    </source>
</evidence>
<evidence type="ECO:0000256" key="3">
    <source>
        <dbReference type="ARBA" id="ARBA00023235"/>
    </source>
</evidence>
<dbReference type="Gene3D" id="3.30.70.660">
    <property type="entry name" value="Pseudouridine synthase I, catalytic domain, C-terminal subdomain"/>
    <property type="match status" value="1"/>
</dbReference>
<protein>
    <recommendedName>
        <fullName evidence="4">tRNA pseudouridine synthase A</fullName>
        <ecNumber evidence="4">5.4.99.12</ecNumber>
    </recommendedName>
    <alternativeName>
        <fullName evidence="4">tRNA pseudouridine(38-40) synthase</fullName>
    </alternativeName>
    <alternativeName>
        <fullName evidence="4">tRNA pseudouridylate synthase I</fullName>
    </alternativeName>
    <alternativeName>
        <fullName evidence="4">tRNA-uridine isomerase I</fullName>
    </alternativeName>
</protein>
<evidence type="ECO:0000256" key="7">
    <source>
        <dbReference type="RuleBase" id="RU003792"/>
    </source>
</evidence>
<dbReference type="InterPro" id="IPR001406">
    <property type="entry name" value="PsdUridine_synth_TruA"/>
</dbReference>
<dbReference type="SUPFAM" id="SSF55120">
    <property type="entry name" value="Pseudouridine synthase"/>
    <property type="match status" value="1"/>
</dbReference>
<keyword evidence="2 4" id="KW-0819">tRNA processing</keyword>
<dbReference type="InterPro" id="IPR020094">
    <property type="entry name" value="TruA/RsuA/RluB/E/F_N"/>
</dbReference>
<dbReference type="NCBIfam" id="TIGR00071">
    <property type="entry name" value="hisT_truA"/>
    <property type="match status" value="1"/>
</dbReference>
<reference evidence="9" key="1">
    <citation type="submission" date="2024-07" db="EMBL/GenBank/DDBJ databases">
        <title>Halotolerant mesophilic bacterium Ornithinibacillus sp. 4-3, sp. nov., isolated from soil.</title>
        <authorList>
            <person name="Sidarenka A.V."/>
            <person name="Guliayeva D.E."/>
            <person name="Leanovich S.I."/>
            <person name="Hileuskaya K.S."/>
            <person name="Akhremchuk A.E."/>
            <person name="Sikolenko M.A."/>
            <person name="Valentovich L.N."/>
        </authorList>
    </citation>
    <scope>NUCLEOTIDE SEQUENCE</scope>
    <source>
        <strain evidence="9">4-3</strain>
    </source>
</reference>
<dbReference type="Gene3D" id="3.30.70.580">
    <property type="entry name" value="Pseudouridine synthase I, catalytic domain, N-terminal subdomain"/>
    <property type="match status" value="1"/>
</dbReference>
<dbReference type="PIRSF" id="PIRSF001430">
    <property type="entry name" value="tRNA_psdUrid_synth"/>
    <property type="match status" value="1"/>
</dbReference>
<dbReference type="GO" id="GO:0031119">
    <property type="term" value="P:tRNA pseudouridine synthesis"/>
    <property type="evidence" value="ECO:0007669"/>
    <property type="project" value="UniProtKB-UniRule"/>
</dbReference>
<evidence type="ECO:0000259" key="8">
    <source>
        <dbReference type="Pfam" id="PF01416"/>
    </source>
</evidence>
<feature type="domain" description="Pseudouridine synthase I TruA alpha/beta" evidence="8">
    <location>
        <begin position="9"/>
        <end position="105"/>
    </location>
</feature>
<gene>
    <name evidence="4 9" type="primary">truA</name>
    <name evidence="9" type="ORF">AB4Y30_00805</name>
</gene>
<evidence type="ECO:0000313" key="9">
    <source>
        <dbReference type="EMBL" id="XDK32950.1"/>
    </source>
</evidence>
<accession>A0AB39HR37</accession>
<dbReference type="Pfam" id="PF01416">
    <property type="entry name" value="PseudoU_synth_1"/>
    <property type="match status" value="2"/>
</dbReference>
<dbReference type="AlphaFoldDB" id="A0AB39HR37"/>
<feature type="active site" description="Nucleophile" evidence="4 5">
    <location>
        <position position="53"/>
    </location>
</feature>
<dbReference type="PANTHER" id="PTHR11142">
    <property type="entry name" value="PSEUDOURIDYLATE SYNTHASE"/>
    <property type="match status" value="1"/>
</dbReference>
<dbReference type="GO" id="GO:0003723">
    <property type="term" value="F:RNA binding"/>
    <property type="evidence" value="ECO:0007669"/>
    <property type="project" value="InterPro"/>
</dbReference>
<feature type="binding site" evidence="4 6">
    <location>
        <position position="111"/>
    </location>
    <ligand>
        <name>substrate</name>
    </ligand>
</feature>
<comment type="caution">
    <text evidence="4">Lacks conserved residue(s) required for the propagation of feature annotation.</text>
</comment>
<feature type="domain" description="Pseudouridine synthase I TruA alpha/beta" evidence="8">
    <location>
        <begin position="144"/>
        <end position="247"/>
    </location>
</feature>
<comment type="subunit">
    <text evidence="4">Homodimer.</text>
</comment>
<keyword evidence="3 4" id="KW-0413">Isomerase</keyword>
<proteinExistence type="inferred from homology"/>
<dbReference type="EC" id="5.4.99.12" evidence="4"/>